<reference evidence="3 4" key="1">
    <citation type="submission" date="2019-11" db="EMBL/GenBank/DDBJ databases">
        <title>Novel species isolated from a subtropical stream in China.</title>
        <authorList>
            <person name="Lu H."/>
        </authorList>
    </citation>
    <scope>NUCLEOTIDE SEQUENCE [LARGE SCALE GENOMIC DNA]</scope>
    <source>
        <strain evidence="3 4">FT80W</strain>
    </source>
</reference>
<dbReference type="AlphaFoldDB" id="A0A6I2L183"/>
<dbReference type="EMBL" id="WKJK01000008">
    <property type="protein sequence ID" value="MRW91602.1"/>
    <property type="molecule type" value="Genomic_DNA"/>
</dbReference>
<dbReference type="Proteomes" id="UP000433309">
    <property type="component" value="Unassembled WGS sequence"/>
</dbReference>
<evidence type="ECO:0000313" key="3">
    <source>
        <dbReference type="EMBL" id="MRW91602.1"/>
    </source>
</evidence>
<evidence type="ECO:0000313" key="4">
    <source>
        <dbReference type="Proteomes" id="UP000433309"/>
    </source>
</evidence>
<keyword evidence="4" id="KW-1185">Reference proteome</keyword>
<dbReference type="NCBIfam" id="TIGR02595">
    <property type="entry name" value="PEP_CTERM"/>
    <property type="match status" value="1"/>
</dbReference>
<proteinExistence type="predicted"/>
<dbReference type="Gene3D" id="2.60.120.260">
    <property type="entry name" value="Galactose-binding domain-like"/>
    <property type="match status" value="1"/>
</dbReference>
<organism evidence="3 4">
    <name type="scientific">Duganella guangzhouensis</name>
    <dbReference type="NCBI Taxonomy" id="2666084"/>
    <lineage>
        <taxon>Bacteria</taxon>
        <taxon>Pseudomonadati</taxon>
        <taxon>Pseudomonadota</taxon>
        <taxon>Betaproteobacteria</taxon>
        <taxon>Burkholderiales</taxon>
        <taxon>Oxalobacteraceae</taxon>
        <taxon>Telluria group</taxon>
        <taxon>Duganella</taxon>
    </lineage>
</organism>
<gene>
    <name evidence="3" type="ORF">GJ699_16530</name>
</gene>
<dbReference type="InterPro" id="IPR013424">
    <property type="entry name" value="Ice-binding_C"/>
</dbReference>
<name>A0A6I2L183_9BURK</name>
<sequence length="290" mass="30515">MTPSPESYRPVRQRSASSNPISAQKNADSLYSYRPFLELCVMRIQTILLSLFAVATLSGGVAHASTNLVTNGNFEQTTNGTNKQLSGADTSDSNRTTITGWSSSYNSNINDGGYNFVLNSAIAGTWDSAIWLKSPYTASANGGNIFASDALYYPGALSQSISGLTVGGTYTLTFDYALAQQVGFDGDNSNNYWAVTLGSSTQNSSALSIASGGFSGWKTASMTFTATSASELLSFLAQGSTPGAPPFLLLDSVSLISAVPEPSTWGMLLGGMGLLGFMARRRRVAAACRR</sequence>
<evidence type="ECO:0000256" key="1">
    <source>
        <dbReference type="SAM" id="MobiDB-lite"/>
    </source>
</evidence>
<protein>
    <submittedName>
        <fullName evidence="3">PEPxxWA-CTERM sorting domain-containing protein</fullName>
    </submittedName>
</protein>
<dbReference type="Pfam" id="PF07589">
    <property type="entry name" value="PEP-CTERM"/>
    <property type="match status" value="1"/>
</dbReference>
<accession>A0A6I2L183</accession>
<feature type="domain" description="Ice-binding protein C-terminal" evidence="2">
    <location>
        <begin position="258"/>
        <end position="282"/>
    </location>
</feature>
<feature type="region of interest" description="Disordered" evidence="1">
    <location>
        <begin position="71"/>
        <end position="93"/>
    </location>
</feature>
<evidence type="ECO:0000259" key="2">
    <source>
        <dbReference type="Pfam" id="PF07589"/>
    </source>
</evidence>
<feature type="region of interest" description="Disordered" evidence="1">
    <location>
        <begin position="1"/>
        <end position="21"/>
    </location>
</feature>
<comment type="caution">
    <text evidence="3">The sequence shown here is derived from an EMBL/GenBank/DDBJ whole genome shotgun (WGS) entry which is preliminary data.</text>
</comment>
<dbReference type="NCBIfam" id="NF035944">
    <property type="entry name" value="PEPxxWA-CTERM"/>
    <property type="match status" value="1"/>
</dbReference>